<evidence type="ECO:0000256" key="8">
    <source>
        <dbReference type="SAM" id="MobiDB-lite"/>
    </source>
</evidence>
<dbReference type="InterPro" id="IPR001000">
    <property type="entry name" value="GH10_dom"/>
</dbReference>
<dbReference type="PANTHER" id="PTHR31490">
    <property type="entry name" value="GLYCOSYL HYDROLASE"/>
    <property type="match status" value="1"/>
</dbReference>
<dbReference type="GO" id="GO:0031176">
    <property type="term" value="F:endo-1,4-beta-xylanase activity"/>
    <property type="evidence" value="ECO:0007669"/>
    <property type="project" value="UniProtKB-EC"/>
</dbReference>
<gene>
    <name evidence="11" type="ORF">L873DRAFT_1828918</name>
</gene>
<dbReference type="EC" id="3.2.1.8" evidence="7"/>
<keyword evidence="2" id="KW-0732">Signal</keyword>
<dbReference type="PROSITE" id="PS00562">
    <property type="entry name" value="CBM1_1"/>
    <property type="match status" value="1"/>
</dbReference>
<dbReference type="SUPFAM" id="SSF51445">
    <property type="entry name" value="(Trans)glycosidases"/>
    <property type="match status" value="1"/>
</dbReference>
<keyword evidence="4 7" id="KW-0119">Carbohydrate metabolism</keyword>
<feature type="region of interest" description="Disordered" evidence="8">
    <location>
        <begin position="45"/>
        <end position="96"/>
    </location>
</feature>
<dbReference type="AlphaFoldDB" id="A0A3N4JMP5"/>
<dbReference type="GO" id="GO:0030248">
    <property type="term" value="F:cellulose binding"/>
    <property type="evidence" value="ECO:0007669"/>
    <property type="project" value="InterPro"/>
</dbReference>
<name>A0A3N4JMP5_9PEZI</name>
<dbReference type="Proteomes" id="UP000276215">
    <property type="component" value="Unassembled WGS sequence"/>
</dbReference>
<evidence type="ECO:0000313" key="12">
    <source>
        <dbReference type="Proteomes" id="UP000276215"/>
    </source>
</evidence>
<dbReference type="SUPFAM" id="SSF57180">
    <property type="entry name" value="Cellulose-binding domain"/>
    <property type="match status" value="1"/>
</dbReference>
<proteinExistence type="inferred from homology"/>
<feature type="domain" description="CBM1" evidence="9">
    <location>
        <begin position="2"/>
        <end position="38"/>
    </location>
</feature>
<dbReference type="PROSITE" id="PS51760">
    <property type="entry name" value="GH10_2"/>
    <property type="match status" value="1"/>
</dbReference>
<evidence type="ECO:0000256" key="5">
    <source>
        <dbReference type="ARBA" id="ARBA00023295"/>
    </source>
</evidence>
<dbReference type="InterPro" id="IPR017853">
    <property type="entry name" value="GH"/>
</dbReference>
<evidence type="ECO:0000256" key="7">
    <source>
        <dbReference type="RuleBase" id="RU361174"/>
    </source>
</evidence>
<comment type="similarity">
    <text evidence="1 7">Belongs to the glycosyl hydrolase 10 (cellulase F) family.</text>
</comment>
<dbReference type="SMART" id="SM00633">
    <property type="entry name" value="Glyco_10"/>
    <property type="match status" value="1"/>
</dbReference>
<dbReference type="GO" id="GO:0005576">
    <property type="term" value="C:extracellular region"/>
    <property type="evidence" value="ECO:0007669"/>
    <property type="project" value="InterPro"/>
</dbReference>
<accession>A0A3N4JMP5</accession>
<dbReference type="EMBL" id="ML120402">
    <property type="protein sequence ID" value="RPA97700.1"/>
    <property type="molecule type" value="Genomic_DNA"/>
</dbReference>
<dbReference type="InterPro" id="IPR044846">
    <property type="entry name" value="GH10"/>
</dbReference>
<dbReference type="PROSITE" id="PS51164">
    <property type="entry name" value="CBM1_2"/>
    <property type="match status" value="1"/>
</dbReference>
<comment type="catalytic activity">
    <reaction evidence="7">
        <text>Endohydrolysis of (1-&gt;4)-beta-D-xylosidic linkages in xylans.</text>
        <dbReference type="EC" id="3.2.1.8"/>
    </reaction>
</comment>
<evidence type="ECO:0000313" key="11">
    <source>
        <dbReference type="EMBL" id="RPA97700.1"/>
    </source>
</evidence>
<evidence type="ECO:0000256" key="2">
    <source>
        <dbReference type="ARBA" id="ARBA00022729"/>
    </source>
</evidence>
<evidence type="ECO:0000256" key="1">
    <source>
        <dbReference type="ARBA" id="ARBA00007495"/>
    </source>
</evidence>
<dbReference type="SMART" id="SM00236">
    <property type="entry name" value="fCBD"/>
    <property type="match status" value="1"/>
</dbReference>
<feature type="domain" description="GH10" evidence="10">
    <location>
        <begin position="83"/>
        <end position="367"/>
    </location>
</feature>
<dbReference type="Pfam" id="PF00734">
    <property type="entry name" value="CBM_1"/>
    <property type="match status" value="1"/>
</dbReference>
<dbReference type="Pfam" id="PF00331">
    <property type="entry name" value="Glyco_hydro_10"/>
    <property type="match status" value="1"/>
</dbReference>
<dbReference type="PRINTS" id="PR00134">
    <property type="entry name" value="GLHYDRLASE10"/>
</dbReference>
<dbReference type="OrthoDB" id="3055998at2759"/>
<evidence type="ECO:0000259" key="10">
    <source>
        <dbReference type="PROSITE" id="PS51760"/>
    </source>
</evidence>
<evidence type="ECO:0000256" key="6">
    <source>
        <dbReference type="ARBA" id="ARBA00023326"/>
    </source>
</evidence>
<evidence type="ECO:0000256" key="3">
    <source>
        <dbReference type="ARBA" id="ARBA00022801"/>
    </source>
</evidence>
<keyword evidence="3 7" id="KW-0378">Hydrolase</keyword>
<dbReference type="Gene3D" id="3.20.20.80">
    <property type="entry name" value="Glycosidases"/>
    <property type="match status" value="1"/>
</dbReference>
<organism evidence="11 12">
    <name type="scientific">Choiromyces venosus 120613-1</name>
    <dbReference type="NCBI Taxonomy" id="1336337"/>
    <lineage>
        <taxon>Eukaryota</taxon>
        <taxon>Fungi</taxon>
        <taxon>Dikarya</taxon>
        <taxon>Ascomycota</taxon>
        <taxon>Pezizomycotina</taxon>
        <taxon>Pezizomycetes</taxon>
        <taxon>Pezizales</taxon>
        <taxon>Tuberaceae</taxon>
        <taxon>Choiromyces</taxon>
    </lineage>
</organism>
<dbReference type="InterPro" id="IPR000254">
    <property type="entry name" value="CBD"/>
</dbReference>
<evidence type="ECO:0000259" key="9">
    <source>
        <dbReference type="PROSITE" id="PS51164"/>
    </source>
</evidence>
<dbReference type="PANTHER" id="PTHR31490:SF76">
    <property type="entry name" value="ENDO-1,4-BETA-XYLANASE C"/>
    <property type="match status" value="1"/>
</dbReference>
<dbReference type="GO" id="GO:0000272">
    <property type="term" value="P:polysaccharide catabolic process"/>
    <property type="evidence" value="ECO:0007669"/>
    <property type="project" value="UniProtKB-KW"/>
</dbReference>
<keyword evidence="12" id="KW-1185">Reference proteome</keyword>
<sequence>MYDTPSISYCGGVTYKGPTECGSGLVCKEWNPYYHQCIPGKPTSTLKTSTTLAPTSSTSTTMQTSSSPSSSSTSTSTSSAAPTATGPDTATKARGRVYFGTATDRDTLSDPEYEAIVKSEYGQVTPENSMKWESTKGTFTMSDADFLVDWAVTNGKLTRGHTLGTLNPPISFSRPVSAITDPAELTSVIENHIENDVVNEVFNDDGTWGSSVFYNVLGEPFVGIAFRAARKADPTAKLYINDYNLDYSGPKVDATVALANRLIADGIPIDGIGSQAHLVLNNGAIPNMHQPLQALASTGLEVALTELDIRMDTPSDAQRLADQVTNFNQASHACIRIPACVGITSWGVSDKYSWVPGTFEGQGAALI</sequence>
<keyword evidence="5 7" id="KW-0326">Glycosidase</keyword>
<reference evidence="11 12" key="1">
    <citation type="journal article" date="2018" name="Nat. Ecol. Evol.">
        <title>Pezizomycetes genomes reveal the molecular basis of ectomycorrhizal truffle lifestyle.</title>
        <authorList>
            <person name="Murat C."/>
            <person name="Payen T."/>
            <person name="Noel B."/>
            <person name="Kuo A."/>
            <person name="Morin E."/>
            <person name="Chen J."/>
            <person name="Kohler A."/>
            <person name="Krizsan K."/>
            <person name="Balestrini R."/>
            <person name="Da Silva C."/>
            <person name="Montanini B."/>
            <person name="Hainaut M."/>
            <person name="Levati E."/>
            <person name="Barry K.W."/>
            <person name="Belfiori B."/>
            <person name="Cichocki N."/>
            <person name="Clum A."/>
            <person name="Dockter R.B."/>
            <person name="Fauchery L."/>
            <person name="Guy J."/>
            <person name="Iotti M."/>
            <person name="Le Tacon F."/>
            <person name="Lindquist E.A."/>
            <person name="Lipzen A."/>
            <person name="Malagnac F."/>
            <person name="Mello A."/>
            <person name="Molinier V."/>
            <person name="Miyauchi S."/>
            <person name="Poulain J."/>
            <person name="Riccioni C."/>
            <person name="Rubini A."/>
            <person name="Sitrit Y."/>
            <person name="Splivallo R."/>
            <person name="Traeger S."/>
            <person name="Wang M."/>
            <person name="Zifcakova L."/>
            <person name="Wipf D."/>
            <person name="Zambonelli A."/>
            <person name="Paolocci F."/>
            <person name="Nowrousian M."/>
            <person name="Ottonello S."/>
            <person name="Baldrian P."/>
            <person name="Spatafora J.W."/>
            <person name="Henrissat B."/>
            <person name="Nagy L.G."/>
            <person name="Aury J.M."/>
            <person name="Wincker P."/>
            <person name="Grigoriev I.V."/>
            <person name="Bonfante P."/>
            <person name="Martin F.M."/>
        </authorList>
    </citation>
    <scope>NUCLEOTIDE SEQUENCE [LARGE SCALE GENOMIC DNA]</scope>
    <source>
        <strain evidence="11 12">120613-1</strain>
    </source>
</reference>
<evidence type="ECO:0000256" key="4">
    <source>
        <dbReference type="ARBA" id="ARBA00023277"/>
    </source>
</evidence>
<dbReference type="STRING" id="1336337.A0A3N4JMP5"/>
<feature type="compositionally biased region" description="Low complexity" evidence="8">
    <location>
        <begin position="45"/>
        <end position="90"/>
    </location>
</feature>
<dbReference type="InterPro" id="IPR035971">
    <property type="entry name" value="CBD_sf"/>
</dbReference>
<protein>
    <recommendedName>
        <fullName evidence="7">Beta-xylanase</fullName>
        <ecNumber evidence="7">3.2.1.8</ecNumber>
    </recommendedName>
</protein>
<keyword evidence="6 7" id="KW-0624">Polysaccharide degradation</keyword>